<dbReference type="SUPFAM" id="SSF57959">
    <property type="entry name" value="Leucine zipper domain"/>
    <property type="match status" value="1"/>
</dbReference>
<dbReference type="EMBL" id="QZWG01000011">
    <property type="protein sequence ID" value="RZB80807.1"/>
    <property type="molecule type" value="Genomic_DNA"/>
</dbReference>
<feature type="region of interest" description="Disordered" evidence="5">
    <location>
        <begin position="233"/>
        <end position="252"/>
    </location>
</feature>
<protein>
    <recommendedName>
        <fullName evidence="6">BZIP domain-containing protein</fullName>
    </recommendedName>
</protein>
<evidence type="ECO:0000256" key="4">
    <source>
        <dbReference type="SAM" id="Coils"/>
    </source>
</evidence>
<dbReference type="GO" id="GO:0045893">
    <property type="term" value="P:positive regulation of DNA-templated transcription"/>
    <property type="evidence" value="ECO:0007669"/>
    <property type="project" value="TreeGrafter"/>
</dbReference>
<comment type="caution">
    <text evidence="7">The sequence shown here is derived from an EMBL/GenBank/DDBJ whole genome shotgun (WGS) entry which is preliminary data.</text>
</comment>
<feature type="coiled-coil region" evidence="4">
    <location>
        <begin position="67"/>
        <end position="104"/>
    </location>
</feature>
<gene>
    <name evidence="7" type="ORF">D0Y65_030501</name>
</gene>
<evidence type="ECO:0000256" key="1">
    <source>
        <dbReference type="ARBA" id="ARBA00023015"/>
    </source>
</evidence>
<evidence type="ECO:0000256" key="5">
    <source>
        <dbReference type="SAM" id="MobiDB-lite"/>
    </source>
</evidence>
<dbReference type="GO" id="GO:0003700">
    <property type="term" value="F:DNA-binding transcription factor activity"/>
    <property type="evidence" value="ECO:0007669"/>
    <property type="project" value="InterPro"/>
</dbReference>
<reference evidence="7 8" key="1">
    <citation type="submission" date="2018-09" db="EMBL/GenBank/DDBJ databases">
        <title>A high-quality reference genome of wild soybean provides a powerful tool to mine soybean genomes.</title>
        <authorList>
            <person name="Xie M."/>
            <person name="Chung C.Y.L."/>
            <person name="Li M.-W."/>
            <person name="Wong F.-L."/>
            <person name="Chan T.-F."/>
            <person name="Lam H.-M."/>
        </authorList>
    </citation>
    <scope>NUCLEOTIDE SEQUENCE [LARGE SCALE GENOMIC DNA]</scope>
    <source>
        <strain evidence="8">cv. W05</strain>
        <tissue evidence="7">Hypocotyl of etiolated seedlings</tissue>
    </source>
</reference>
<dbReference type="PROSITE" id="PS00036">
    <property type="entry name" value="BZIP_BASIC"/>
    <property type="match status" value="1"/>
</dbReference>
<dbReference type="InterPro" id="IPR046347">
    <property type="entry name" value="bZIP_sf"/>
</dbReference>
<keyword evidence="1" id="KW-0805">Transcription regulation</keyword>
<accession>A0A445I422</accession>
<organism evidence="7 8">
    <name type="scientific">Glycine soja</name>
    <name type="common">Wild soybean</name>
    <dbReference type="NCBI Taxonomy" id="3848"/>
    <lineage>
        <taxon>Eukaryota</taxon>
        <taxon>Viridiplantae</taxon>
        <taxon>Streptophyta</taxon>
        <taxon>Embryophyta</taxon>
        <taxon>Tracheophyta</taxon>
        <taxon>Spermatophyta</taxon>
        <taxon>Magnoliopsida</taxon>
        <taxon>eudicotyledons</taxon>
        <taxon>Gunneridae</taxon>
        <taxon>Pentapetalae</taxon>
        <taxon>rosids</taxon>
        <taxon>fabids</taxon>
        <taxon>Fabales</taxon>
        <taxon>Fabaceae</taxon>
        <taxon>Papilionoideae</taxon>
        <taxon>50 kb inversion clade</taxon>
        <taxon>NPAAA clade</taxon>
        <taxon>indigoferoid/millettioid clade</taxon>
        <taxon>Phaseoleae</taxon>
        <taxon>Glycine</taxon>
        <taxon>Glycine subgen. Soja</taxon>
    </lineage>
</organism>
<evidence type="ECO:0000313" key="8">
    <source>
        <dbReference type="Proteomes" id="UP000289340"/>
    </source>
</evidence>
<dbReference type="Pfam" id="PF07716">
    <property type="entry name" value="bZIP_2"/>
    <property type="match status" value="1"/>
</dbReference>
<dbReference type="InterPro" id="IPR052483">
    <property type="entry name" value="bZIP_transcription_regulators"/>
</dbReference>
<evidence type="ECO:0000259" key="6">
    <source>
        <dbReference type="PROSITE" id="PS00036"/>
    </source>
</evidence>
<proteinExistence type="predicted"/>
<keyword evidence="8" id="KW-1185">Reference proteome</keyword>
<dbReference type="InterPro" id="IPR004827">
    <property type="entry name" value="bZIP"/>
</dbReference>
<dbReference type="GO" id="GO:0005634">
    <property type="term" value="C:nucleus"/>
    <property type="evidence" value="ECO:0007669"/>
    <property type="project" value="TreeGrafter"/>
</dbReference>
<dbReference type="SMART" id="SM00338">
    <property type="entry name" value="BRLZ"/>
    <property type="match status" value="1"/>
</dbReference>
<dbReference type="GO" id="GO:0003677">
    <property type="term" value="F:DNA binding"/>
    <property type="evidence" value="ECO:0007669"/>
    <property type="project" value="TreeGrafter"/>
</dbReference>
<sequence>MENPKENNKVENHHTVNAILSPTFVFSATKLADQFGYAEGNPTPEQQILDPKLRRIFSNRFAAQRSREKKKNHLANLEIQKKTFENEIAQKQQLQDLYENKRQTQIVEEETMYQEIDILKNYSMFKDAEIEKDKGEVIRERELQVIEKQEELQAHLVNLNIGPQEPVSNYPTSIYYANSYPDAIVNKTTNMVLVDGISNEVDPLESYIPPEPRELRFPAVPNLHDLNLSLPNNMGSVDQTNLTRGTALNHKP</sequence>
<keyword evidence="3" id="KW-0539">Nucleus</keyword>
<keyword evidence="4" id="KW-0175">Coiled coil</keyword>
<keyword evidence="2" id="KW-0804">Transcription</keyword>
<feature type="domain" description="BZIP" evidence="6">
    <location>
        <begin position="54"/>
        <end position="69"/>
    </location>
</feature>
<evidence type="ECO:0000313" key="7">
    <source>
        <dbReference type="EMBL" id="RZB80807.1"/>
    </source>
</evidence>
<dbReference type="PANTHER" id="PTHR46391:SF13">
    <property type="entry name" value="ACTIVATOR OF SPOMIN LUC3"/>
    <property type="match status" value="1"/>
</dbReference>
<feature type="compositionally biased region" description="Polar residues" evidence="5">
    <location>
        <begin position="233"/>
        <end position="246"/>
    </location>
</feature>
<evidence type="ECO:0000256" key="3">
    <source>
        <dbReference type="ARBA" id="ARBA00023242"/>
    </source>
</evidence>
<dbReference type="AlphaFoldDB" id="A0A445I422"/>
<dbReference type="Gene3D" id="1.20.5.170">
    <property type="match status" value="1"/>
</dbReference>
<evidence type="ECO:0000256" key="2">
    <source>
        <dbReference type="ARBA" id="ARBA00023163"/>
    </source>
</evidence>
<name>A0A445I422_GLYSO</name>
<dbReference type="PANTHER" id="PTHR46391">
    <property type="entry name" value="BASIC LEUCINE ZIPPER 34"/>
    <property type="match status" value="1"/>
</dbReference>
<dbReference type="Proteomes" id="UP000289340">
    <property type="component" value="Chromosome 11"/>
</dbReference>